<accession>T1FRC1</accession>
<proteinExistence type="inferred from homology"/>
<dbReference type="InParanoid" id="T1FRC1"/>
<evidence type="ECO:0000256" key="1">
    <source>
        <dbReference type="ARBA" id="ARBA00005310"/>
    </source>
</evidence>
<dbReference type="InterPro" id="IPR016187">
    <property type="entry name" value="CTDL_fold"/>
</dbReference>
<dbReference type="InterPro" id="IPR051043">
    <property type="entry name" value="Sulfatase_Mod_Factor_Kinase"/>
</dbReference>
<name>T1FRC1_HELRO</name>
<comment type="similarity">
    <text evidence="1">Belongs to the sulfatase-modifying factor family.</text>
</comment>
<dbReference type="OrthoDB" id="659at2759"/>
<dbReference type="KEGG" id="hro:HELRODRAFT_189751"/>
<dbReference type="EMBL" id="AMQM01002151">
    <property type="status" value="NOT_ANNOTATED_CDS"/>
    <property type="molecule type" value="Genomic_DNA"/>
</dbReference>
<dbReference type="EMBL" id="KB097700">
    <property type="protein sequence ID" value="ESN91641.1"/>
    <property type="molecule type" value="Genomic_DNA"/>
</dbReference>
<dbReference type="AlphaFoldDB" id="T1FRC1"/>
<dbReference type="RefSeq" id="XP_009030465.1">
    <property type="nucleotide sequence ID" value="XM_009032217.1"/>
</dbReference>
<keyword evidence="6" id="KW-1185">Reference proteome</keyword>
<evidence type="ECO:0000259" key="3">
    <source>
        <dbReference type="Pfam" id="PF03781"/>
    </source>
</evidence>
<sequence>MEFCLLRFMVAIIVASFSAGEDKKDSIVYLDRGSFMMGSPRRELLKTGEFPQKHIQVKPFAIDRYPVTNADFKVFKSEKPNYLTNAELDGYSWVFFKHKSQQAQVNKHLVHPDGGHWVAVRNATWYQPYGLGSNLDGKDLYPVIHVSYHDAYAFCLWAGKRVVSEYEWEYAARGGAAGNKFPWGNVSDFTRANLWQGRFPDFNIGRDGFEGVSPVDAYEPQNNFGMYDMIGNVWEWTNTAFTVPRVESDANNPQHTVRGGSFLDTLDGRVNEETRVSLRKGLSPDYKAENLGFRCAYLWKPGTKYSKPIKLRPPVRHRYEETWEYKMKHAVKTVIGNIHKTEEL</sequence>
<evidence type="ECO:0000313" key="5">
    <source>
        <dbReference type="EnsemblMetazoa" id="HelroP189751"/>
    </source>
</evidence>
<reference evidence="4 6" key="2">
    <citation type="journal article" date="2013" name="Nature">
        <title>Insights into bilaterian evolution from three spiralian genomes.</title>
        <authorList>
            <person name="Simakov O."/>
            <person name="Marletaz F."/>
            <person name="Cho S.J."/>
            <person name="Edsinger-Gonzales E."/>
            <person name="Havlak P."/>
            <person name="Hellsten U."/>
            <person name="Kuo D.H."/>
            <person name="Larsson T."/>
            <person name="Lv J."/>
            <person name="Arendt D."/>
            <person name="Savage R."/>
            <person name="Osoegawa K."/>
            <person name="de Jong P."/>
            <person name="Grimwood J."/>
            <person name="Chapman J.A."/>
            <person name="Shapiro H."/>
            <person name="Aerts A."/>
            <person name="Otillar R.P."/>
            <person name="Terry A.Y."/>
            <person name="Boore J.L."/>
            <person name="Grigoriev I.V."/>
            <person name="Lindberg D.R."/>
            <person name="Seaver E.C."/>
            <person name="Weisblat D.A."/>
            <person name="Putnam N.H."/>
            <person name="Rokhsar D.S."/>
        </authorList>
    </citation>
    <scope>NUCLEOTIDE SEQUENCE</scope>
</reference>
<evidence type="ECO:0000256" key="2">
    <source>
        <dbReference type="SAM" id="SignalP"/>
    </source>
</evidence>
<dbReference type="GO" id="GO:0005783">
    <property type="term" value="C:endoplasmic reticulum"/>
    <property type="evidence" value="ECO:0000318"/>
    <property type="project" value="GO_Central"/>
</dbReference>
<keyword evidence="2" id="KW-0732">Signal</keyword>
<dbReference type="eggNOG" id="ENOG502QRY6">
    <property type="taxonomic scope" value="Eukaryota"/>
</dbReference>
<dbReference type="OMA" id="WQGQFPW"/>
<dbReference type="Pfam" id="PF03781">
    <property type="entry name" value="FGE-sulfatase"/>
    <property type="match status" value="1"/>
</dbReference>
<dbReference type="Gene3D" id="3.90.1580.10">
    <property type="entry name" value="paralog of FGE (formylglycine-generating enzyme)"/>
    <property type="match status" value="1"/>
</dbReference>
<feature type="domain" description="Sulfatase-modifying factor enzyme-like" evidence="3">
    <location>
        <begin position="25"/>
        <end position="296"/>
    </location>
</feature>
<dbReference type="EnsemblMetazoa" id="HelroT189751">
    <property type="protein sequence ID" value="HelroP189751"/>
    <property type="gene ID" value="HelroG189751"/>
</dbReference>
<evidence type="ECO:0000313" key="6">
    <source>
        <dbReference type="Proteomes" id="UP000015101"/>
    </source>
</evidence>
<reference evidence="5" key="3">
    <citation type="submission" date="2015-06" db="UniProtKB">
        <authorList>
            <consortium name="EnsemblMetazoa"/>
        </authorList>
    </citation>
    <scope>IDENTIFICATION</scope>
</reference>
<dbReference type="PANTHER" id="PTHR23150:SF33">
    <property type="entry name" value="INACTIVE C-ALPHA-FORMYLGLYCINE-GENERATING ENZYME 2"/>
    <property type="match status" value="1"/>
</dbReference>
<organism evidence="5 6">
    <name type="scientific">Helobdella robusta</name>
    <name type="common">Californian leech</name>
    <dbReference type="NCBI Taxonomy" id="6412"/>
    <lineage>
        <taxon>Eukaryota</taxon>
        <taxon>Metazoa</taxon>
        <taxon>Spiralia</taxon>
        <taxon>Lophotrochozoa</taxon>
        <taxon>Annelida</taxon>
        <taxon>Clitellata</taxon>
        <taxon>Hirudinea</taxon>
        <taxon>Rhynchobdellida</taxon>
        <taxon>Glossiphoniidae</taxon>
        <taxon>Helobdella</taxon>
    </lineage>
</organism>
<dbReference type="SUPFAM" id="SSF56436">
    <property type="entry name" value="C-type lectin-like"/>
    <property type="match status" value="1"/>
</dbReference>
<dbReference type="InterPro" id="IPR005532">
    <property type="entry name" value="SUMF_dom"/>
</dbReference>
<dbReference type="STRING" id="6412.T1FRC1"/>
<dbReference type="GeneID" id="20211368"/>
<protein>
    <recommendedName>
        <fullName evidence="3">Sulfatase-modifying factor enzyme-like domain-containing protein</fullName>
    </recommendedName>
</protein>
<dbReference type="CTD" id="20211368"/>
<reference evidence="6" key="1">
    <citation type="submission" date="2012-12" db="EMBL/GenBank/DDBJ databases">
        <authorList>
            <person name="Hellsten U."/>
            <person name="Grimwood J."/>
            <person name="Chapman J.A."/>
            <person name="Shapiro H."/>
            <person name="Aerts A."/>
            <person name="Otillar R.P."/>
            <person name="Terry A.Y."/>
            <person name="Boore J.L."/>
            <person name="Simakov O."/>
            <person name="Marletaz F."/>
            <person name="Cho S.-J."/>
            <person name="Edsinger-Gonzales E."/>
            <person name="Havlak P."/>
            <person name="Kuo D.-H."/>
            <person name="Larsson T."/>
            <person name="Lv J."/>
            <person name="Arendt D."/>
            <person name="Savage R."/>
            <person name="Osoegawa K."/>
            <person name="de Jong P."/>
            <person name="Lindberg D.R."/>
            <person name="Seaver E.C."/>
            <person name="Weisblat D.A."/>
            <person name="Putnam N.H."/>
            <person name="Grigoriev I.V."/>
            <person name="Rokhsar D.S."/>
        </authorList>
    </citation>
    <scope>NUCLEOTIDE SEQUENCE</scope>
</reference>
<dbReference type="InterPro" id="IPR042095">
    <property type="entry name" value="SUMF_sf"/>
</dbReference>
<feature type="signal peptide" evidence="2">
    <location>
        <begin position="1"/>
        <end position="20"/>
    </location>
</feature>
<dbReference type="Proteomes" id="UP000015101">
    <property type="component" value="Unassembled WGS sequence"/>
</dbReference>
<gene>
    <name evidence="5" type="primary">20211368</name>
    <name evidence="4" type="ORF">HELRODRAFT_189751</name>
</gene>
<dbReference type="PANTHER" id="PTHR23150">
    <property type="entry name" value="SULFATASE MODIFYING FACTOR 1, 2"/>
    <property type="match status" value="1"/>
</dbReference>
<feature type="chain" id="PRO_5010980869" description="Sulfatase-modifying factor enzyme-like domain-containing protein" evidence="2">
    <location>
        <begin position="21"/>
        <end position="344"/>
    </location>
</feature>
<evidence type="ECO:0000313" key="4">
    <source>
        <dbReference type="EMBL" id="ESN91641.1"/>
    </source>
</evidence>
<dbReference type="HOGENOM" id="CLU_012431_4_2_1"/>